<dbReference type="AlphaFoldDB" id="A0A2V5K9J5"/>
<keyword evidence="8" id="KW-1185">Reference proteome</keyword>
<comment type="similarity">
    <text evidence="5">Belongs to the ABC-2 integral membrane protein family.</text>
</comment>
<evidence type="ECO:0000256" key="2">
    <source>
        <dbReference type="ARBA" id="ARBA00022692"/>
    </source>
</evidence>
<proteinExistence type="inferred from homology"/>
<dbReference type="EMBL" id="QJVJ01000018">
    <property type="protein sequence ID" value="PYI50490.1"/>
    <property type="molecule type" value="Genomic_DNA"/>
</dbReference>
<feature type="transmembrane region" description="Helical" evidence="5">
    <location>
        <begin position="212"/>
        <end position="234"/>
    </location>
</feature>
<protein>
    <recommendedName>
        <fullName evidence="5">Transport permease protein</fullName>
    </recommendedName>
</protein>
<dbReference type="OrthoDB" id="9774758at2"/>
<evidence type="ECO:0000259" key="6">
    <source>
        <dbReference type="PROSITE" id="PS51012"/>
    </source>
</evidence>
<feature type="transmembrane region" description="Helical" evidence="5">
    <location>
        <begin position="123"/>
        <end position="151"/>
    </location>
</feature>
<dbReference type="InterPro" id="IPR052902">
    <property type="entry name" value="ABC-2_transporter"/>
</dbReference>
<dbReference type="PROSITE" id="PS51012">
    <property type="entry name" value="ABC_TM2"/>
    <property type="match status" value="1"/>
</dbReference>
<feature type="transmembrane region" description="Helical" evidence="5">
    <location>
        <begin position="90"/>
        <end position="117"/>
    </location>
</feature>
<dbReference type="RefSeq" id="WP_110843505.1">
    <property type="nucleotide sequence ID" value="NZ_QJVJ01000018.1"/>
</dbReference>
<dbReference type="InterPro" id="IPR013525">
    <property type="entry name" value="ABC2_TM"/>
</dbReference>
<evidence type="ECO:0000256" key="4">
    <source>
        <dbReference type="ARBA" id="ARBA00023136"/>
    </source>
</evidence>
<reference evidence="7 8" key="1">
    <citation type="submission" date="2018-05" db="EMBL/GenBank/DDBJ databases">
        <title>Paenibacillus flagellatus sp. nov., isolated from selenium mineral soil.</title>
        <authorList>
            <person name="Dai X."/>
        </authorList>
    </citation>
    <scope>NUCLEOTIDE SEQUENCE [LARGE SCALE GENOMIC DNA]</scope>
    <source>
        <strain evidence="7 8">DXL2</strain>
    </source>
</reference>
<dbReference type="Proteomes" id="UP000247476">
    <property type="component" value="Unassembled WGS sequence"/>
</dbReference>
<feature type="transmembrane region" description="Helical" evidence="5">
    <location>
        <begin position="50"/>
        <end position="69"/>
    </location>
</feature>
<accession>A0A2V5K9J5</accession>
<evidence type="ECO:0000313" key="8">
    <source>
        <dbReference type="Proteomes" id="UP000247476"/>
    </source>
</evidence>
<dbReference type="PANTHER" id="PTHR43027:SF1">
    <property type="entry name" value="DOXORUBICIN RESISTANCE ABC TRANSPORTER PERMEASE PROTEIN DRRC-RELATED"/>
    <property type="match status" value="1"/>
</dbReference>
<dbReference type="PANTHER" id="PTHR43027">
    <property type="entry name" value="DOXORUBICIN RESISTANCE ABC TRANSPORTER PERMEASE PROTEIN DRRC-RELATED"/>
    <property type="match status" value="1"/>
</dbReference>
<keyword evidence="5" id="KW-0813">Transport</keyword>
<comment type="caution">
    <text evidence="5">Lacks conserved residue(s) required for the propagation of feature annotation.</text>
</comment>
<comment type="caution">
    <text evidence="7">The sequence shown here is derived from an EMBL/GenBank/DDBJ whole genome shotgun (WGS) entry which is preliminary data.</text>
</comment>
<evidence type="ECO:0000256" key="1">
    <source>
        <dbReference type="ARBA" id="ARBA00004141"/>
    </source>
</evidence>
<dbReference type="PIRSF" id="PIRSF006648">
    <property type="entry name" value="DrrB"/>
    <property type="match status" value="1"/>
</dbReference>
<comment type="subcellular location">
    <subcellularLocation>
        <location evidence="5">Cell membrane</location>
        <topology evidence="5">Multi-pass membrane protein</topology>
    </subcellularLocation>
    <subcellularLocation>
        <location evidence="1">Membrane</location>
        <topology evidence="1">Multi-pass membrane protein</topology>
    </subcellularLocation>
</comment>
<dbReference type="Pfam" id="PF01061">
    <property type="entry name" value="ABC2_membrane"/>
    <property type="match status" value="1"/>
</dbReference>
<gene>
    <name evidence="7" type="ORF">DLM86_28735</name>
</gene>
<evidence type="ECO:0000313" key="7">
    <source>
        <dbReference type="EMBL" id="PYI50490.1"/>
    </source>
</evidence>
<sequence>MTGTIFQSMLATSLRDKISLFYSTLFPVALLVGLGLYFDSPAYKPVLTTGVIGLGSLFWALQGVAFQVMQQRNKGVYKLLRLAPYPTLSFILCMTLARTVLGLAMSVLVLLAAVVVLGLPVTLAGVLTLLVVLAAGTLCFTALGFLVANMARNEGQINMLSNLLYLPMVFGTDAFYSLAGAPGWIEAVGRCFPFAYFVDGMRSALAGHYADAAVSVAIVAGFTAAVLLLAAVTFRWDADQSPLGGKA</sequence>
<dbReference type="GO" id="GO:0140359">
    <property type="term" value="F:ABC-type transporter activity"/>
    <property type="evidence" value="ECO:0007669"/>
    <property type="project" value="InterPro"/>
</dbReference>
<keyword evidence="4 5" id="KW-0472">Membrane</keyword>
<keyword evidence="2 5" id="KW-0812">Transmembrane</keyword>
<dbReference type="InterPro" id="IPR047817">
    <property type="entry name" value="ABC2_TM_bact-type"/>
</dbReference>
<feature type="transmembrane region" description="Helical" evidence="5">
    <location>
        <begin position="20"/>
        <end position="38"/>
    </location>
</feature>
<keyword evidence="3 5" id="KW-1133">Transmembrane helix</keyword>
<dbReference type="GO" id="GO:0043190">
    <property type="term" value="C:ATP-binding cassette (ABC) transporter complex"/>
    <property type="evidence" value="ECO:0007669"/>
    <property type="project" value="InterPro"/>
</dbReference>
<evidence type="ECO:0000256" key="5">
    <source>
        <dbReference type="RuleBase" id="RU361157"/>
    </source>
</evidence>
<organism evidence="7 8">
    <name type="scientific">Paenibacillus flagellatus</name>
    <dbReference type="NCBI Taxonomy" id="2211139"/>
    <lineage>
        <taxon>Bacteria</taxon>
        <taxon>Bacillati</taxon>
        <taxon>Bacillota</taxon>
        <taxon>Bacilli</taxon>
        <taxon>Bacillales</taxon>
        <taxon>Paenibacillaceae</taxon>
        <taxon>Paenibacillus</taxon>
    </lineage>
</organism>
<dbReference type="InterPro" id="IPR000412">
    <property type="entry name" value="ABC_2_transport"/>
</dbReference>
<keyword evidence="5" id="KW-1003">Cell membrane</keyword>
<name>A0A2V5K9J5_9BACL</name>
<evidence type="ECO:0000256" key="3">
    <source>
        <dbReference type="ARBA" id="ARBA00022989"/>
    </source>
</evidence>
<feature type="domain" description="ABC transmembrane type-2" evidence="6">
    <location>
        <begin position="8"/>
        <end position="237"/>
    </location>
</feature>